<dbReference type="InterPro" id="IPR002328">
    <property type="entry name" value="ADH_Zn_CS"/>
</dbReference>
<dbReference type="OrthoDB" id="3941538at2759"/>
<dbReference type="InterPro" id="IPR036291">
    <property type="entry name" value="NAD(P)-bd_dom_sf"/>
</dbReference>
<dbReference type="GO" id="GO:0016491">
    <property type="term" value="F:oxidoreductase activity"/>
    <property type="evidence" value="ECO:0007669"/>
    <property type="project" value="UniProtKB-KW"/>
</dbReference>
<evidence type="ECO:0000256" key="3">
    <source>
        <dbReference type="ARBA" id="ARBA00022833"/>
    </source>
</evidence>
<evidence type="ECO:0000313" key="8">
    <source>
        <dbReference type="EMBL" id="CDR45627.1"/>
    </source>
</evidence>
<dbReference type="Gene3D" id="3.90.180.10">
    <property type="entry name" value="Medium-chain alcohol dehydrogenases, catalytic domain"/>
    <property type="match status" value="1"/>
</dbReference>
<reference evidence="8" key="1">
    <citation type="journal article" date="2014" name="Genome Announc.">
        <title>Genome sequence of the yeast Cyberlindnera fabianii (Hansenula fabianii).</title>
        <authorList>
            <person name="Freel K.C."/>
            <person name="Sarilar V."/>
            <person name="Neuveglise C."/>
            <person name="Devillers H."/>
            <person name="Friedrich A."/>
            <person name="Schacherer J."/>
        </authorList>
    </citation>
    <scope>NUCLEOTIDE SEQUENCE</scope>
    <source>
        <strain evidence="8">YJS4271</strain>
    </source>
</reference>
<feature type="domain" description="Alcohol dehydrogenase-like N-terminal" evidence="7">
    <location>
        <begin position="35"/>
        <end position="146"/>
    </location>
</feature>
<dbReference type="SUPFAM" id="SSF51735">
    <property type="entry name" value="NAD(P)-binding Rossmann-fold domains"/>
    <property type="match status" value="1"/>
</dbReference>
<feature type="domain" description="Alcohol dehydrogenase-like C-terminal" evidence="6">
    <location>
        <begin position="194"/>
        <end position="305"/>
    </location>
</feature>
<evidence type="ECO:0000256" key="2">
    <source>
        <dbReference type="ARBA" id="ARBA00022723"/>
    </source>
</evidence>
<accession>A0A061B6T7</accession>
<dbReference type="PROSITE" id="PS00059">
    <property type="entry name" value="ADH_ZINC"/>
    <property type="match status" value="1"/>
</dbReference>
<gene>
    <name evidence="8" type="ORF">CYFA0S_19e01112g</name>
</gene>
<dbReference type="InterPro" id="IPR013149">
    <property type="entry name" value="ADH-like_C"/>
</dbReference>
<evidence type="ECO:0000256" key="1">
    <source>
        <dbReference type="ARBA" id="ARBA00001947"/>
    </source>
</evidence>
<dbReference type="EMBL" id="LK052904">
    <property type="protein sequence ID" value="CDR45627.1"/>
    <property type="molecule type" value="Genomic_DNA"/>
</dbReference>
<keyword evidence="3 5" id="KW-0862">Zinc</keyword>
<keyword evidence="2 5" id="KW-0479">Metal-binding</keyword>
<comment type="cofactor">
    <cofactor evidence="1 5">
        <name>Zn(2+)</name>
        <dbReference type="ChEBI" id="CHEBI:29105"/>
    </cofactor>
</comment>
<dbReference type="InterPro" id="IPR013154">
    <property type="entry name" value="ADH-like_N"/>
</dbReference>
<evidence type="ECO:0000256" key="4">
    <source>
        <dbReference type="ARBA" id="ARBA00023002"/>
    </source>
</evidence>
<sequence length="362" mass="39556">MPHSNALPETMKASVFRGPHNIEYSTVPTPKIQSPKDAILEIKATALCGTELHMYRGDVVPKNANYITGHEFNGTVVAVGSDVKDFKIGDDVLCTFTSQCGECWACKDGLSSSCVESKVFGTWALDGGQAEYIRVPYADHCLFPLPQGMNRNTALLMSDIFPTGWLCVSNYFKKVLYNKEKISTDTILQLGAGPVGLCCVAAAKAMGVNNLYIADTVESRLKQAQKLGAIPINLNECDDVPALIKSKTNGKGADAIFEAVGNAAALRIAFDSVRSAGFISSIGYHHEPLPMDGLECYLKNISLQFGRCPVRSIFEDAFKVFEKVAYKFDDFIDTEMGLSGVSEAYDIFDQHKVRKIAFDVKK</sequence>
<name>A0A061B6T7_CYBFA</name>
<evidence type="ECO:0000256" key="5">
    <source>
        <dbReference type="RuleBase" id="RU361277"/>
    </source>
</evidence>
<dbReference type="CDD" id="cd08284">
    <property type="entry name" value="FDH_like_2"/>
    <property type="match status" value="1"/>
</dbReference>
<evidence type="ECO:0000259" key="7">
    <source>
        <dbReference type="Pfam" id="PF08240"/>
    </source>
</evidence>
<protein>
    <submittedName>
        <fullName evidence="8">CYFA0S19e01112g1_1</fullName>
    </submittedName>
</protein>
<comment type="similarity">
    <text evidence="5">Belongs to the zinc-containing alcohol dehydrogenase family.</text>
</comment>
<dbReference type="PANTHER" id="PTHR42813:SF2">
    <property type="entry name" value="DEHYDROGENASE, ZINC-CONTAINING, PUTATIVE (AFU_ORTHOLOGUE AFUA_2G02810)-RELATED"/>
    <property type="match status" value="1"/>
</dbReference>
<dbReference type="Pfam" id="PF00107">
    <property type="entry name" value="ADH_zinc_N"/>
    <property type="match status" value="1"/>
</dbReference>
<evidence type="ECO:0000259" key="6">
    <source>
        <dbReference type="Pfam" id="PF00107"/>
    </source>
</evidence>
<dbReference type="InterPro" id="IPR011032">
    <property type="entry name" value="GroES-like_sf"/>
</dbReference>
<proteinExistence type="inferred from homology"/>
<dbReference type="Pfam" id="PF08240">
    <property type="entry name" value="ADH_N"/>
    <property type="match status" value="1"/>
</dbReference>
<dbReference type="Gene3D" id="3.40.50.720">
    <property type="entry name" value="NAD(P)-binding Rossmann-like Domain"/>
    <property type="match status" value="1"/>
</dbReference>
<keyword evidence="4" id="KW-0560">Oxidoreductase</keyword>
<dbReference type="PANTHER" id="PTHR42813">
    <property type="entry name" value="ZINC-TYPE ALCOHOL DEHYDROGENASE-LIKE"/>
    <property type="match status" value="1"/>
</dbReference>
<dbReference type="SUPFAM" id="SSF50129">
    <property type="entry name" value="GroES-like"/>
    <property type="match status" value="1"/>
</dbReference>
<dbReference type="PhylomeDB" id="A0A061B6T7"/>
<dbReference type="AlphaFoldDB" id="A0A061B6T7"/>
<dbReference type="VEuPathDB" id="FungiDB:BON22_0983"/>
<organism evidence="8">
    <name type="scientific">Cyberlindnera fabianii</name>
    <name type="common">Yeast</name>
    <name type="synonym">Hansenula fabianii</name>
    <dbReference type="NCBI Taxonomy" id="36022"/>
    <lineage>
        <taxon>Eukaryota</taxon>
        <taxon>Fungi</taxon>
        <taxon>Dikarya</taxon>
        <taxon>Ascomycota</taxon>
        <taxon>Saccharomycotina</taxon>
        <taxon>Saccharomycetes</taxon>
        <taxon>Phaffomycetales</taxon>
        <taxon>Phaffomycetaceae</taxon>
        <taxon>Cyberlindnera</taxon>
    </lineage>
</organism>
<dbReference type="GO" id="GO:0008270">
    <property type="term" value="F:zinc ion binding"/>
    <property type="evidence" value="ECO:0007669"/>
    <property type="project" value="InterPro"/>
</dbReference>